<feature type="domain" description="Major facilitator superfamily (MFS) profile" evidence="8">
    <location>
        <begin position="14"/>
        <end position="515"/>
    </location>
</feature>
<evidence type="ECO:0000259" key="8">
    <source>
        <dbReference type="PROSITE" id="PS50850"/>
    </source>
</evidence>
<name>A0A0R2BIK0_SECCO</name>
<keyword evidence="3" id="KW-1003">Cell membrane</keyword>
<dbReference type="Gene3D" id="1.20.1250.20">
    <property type="entry name" value="MFS general substrate transporter like domains"/>
    <property type="match status" value="1"/>
</dbReference>
<keyword evidence="6 7" id="KW-0472">Membrane</keyword>
<dbReference type="InterPro" id="IPR020846">
    <property type="entry name" value="MFS_dom"/>
</dbReference>
<dbReference type="AlphaFoldDB" id="A0A0R2BIK0"/>
<feature type="transmembrane region" description="Helical" evidence="7">
    <location>
        <begin position="200"/>
        <end position="220"/>
    </location>
</feature>
<evidence type="ECO:0000256" key="2">
    <source>
        <dbReference type="ARBA" id="ARBA00022448"/>
    </source>
</evidence>
<dbReference type="RefSeq" id="WP_056996638.1">
    <property type="nucleotide sequence ID" value="NZ_AYYR01000043.1"/>
</dbReference>
<evidence type="ECO:0000256" key="6">
    <source>
        <dbReference type="ARBA" id="ARBA00023136"/>
    </source>
</evidence>
<evidence type="ECO:0000256" key="1">
    <source>
        <dbReference type="ARBA" id="ARBA00004651"/>
    </source>
</evidence>
<evidence type="ECO:0000313" key="9">
    <source>
        <dbReference type="EMBL" id="KRM75798.1"/>
    </source>
</evidence>
<feature type="transmembrane region" description="Helical" evidence="7">
    <location>
        <begin position="80"/>
        <end position="104"/>
    </location>
</feature>
<dbReference type="SUPFAM" id="SSF103473">
    <property type="entry name" value="MFS general substrate transporter"/>
    <property type="match status" value="1"/>
</dbReference>
<sequence>MQATKKTSTAQWIALGAMGLGVFMGLLDVTVVNVALPTMVKAFNTTFTNLQWVLNAYTLVYAVSLLIMSKLGDMFGRKKVFLTSMVIFVMASAVNGLSSSLLMLDISRGVQAIGGSGMMTLSMALVASNFDGRARGTALGILGSIIGLSSASGPLIGGYLVEHFGWESIFYVNVPFGILAVILTVIYVKETPSYGKNQRIDFIGMALSTVSLFAIVYGLIVKEGHPHWDWTDGRVAGWLIGGLVLLIIFIVAESKIKEPMVNLKMFKSAHFVGIVIVAFTLGAGIYSYNTFLTALMQNYIGYSAIQTGVRQLTISVWSLILGPVTGILSARYSKKWMISLSMFLGGIGFLLLANAIGPNVSFVDLWPGMVLMGITNGMVNPLLNTAGLEGIAPQEMGMASGLLNVFRQIGITVGVVGLGLVQDTRYESYLNGHLGSINMPAKTLHALKEALISAGPFSGHGIAFSERLSRALFAQDFQRIVVHAYDNGTSALSLGAAGIAIVGGLAAALLLRNREKSTEISTAEEDK</sequence>
<dbReference type="Gene3D" id="1.20.1720.10">
    <property type="entry name" value="Multidrug resistance protein D"/>
    <property type="match status" value="1"/>
</dbReference>
<organism evidence="9 10">
    <name type="scientific">Secundilactobacillus collinoides DSM 20515 = JCM 1123</name>
    <dbReference type="NCBI Taxonomy" id="1423733"/>
    <lineage>
        <taxon>Bacteria</taxon>
        <taxon>Bacillati</taxon>
        <taxon>Bacillota</taxon>
        <taxon>Bacilli</taxon>
        <taxon>Lactobacillales</taxon>
        <taxon>Lactobacillaceae</taxon>
        <taxon>Secundilactobacillus</taxon>
    </lineage>
</organism>
<dbReference type="GO" id="GO:0022857">
    <property type="term" value="F:transmembrane transporter activity"/>
    <property type="evidence" value="ECO:0007669"/>
    <property type="project" value="InterPro"/>
</dbReference>
<dbReference type="InterPro" id="IPR036259">
    <property type="entry name" value="MFS_trans_sf"/>
</dbReference>
<feature type="transmembrane region" description="Helical" evidence="7">
    <location>
        <begin position="365"/>
        <end position="383"/>
    </location>
</feature>
<keyword evidence="2" id="KW-0813">Transport</keyword>
<comment type="caution">
    <text evidence="9">The sequence shown here is derived from an EMBL/GenBank/DDBJ whole genome shotgun (WGS) entry which is preliminary data.</text>
</comment>
<gene>
    <name evidence="9" type="ORF">FC82_GL001945</name>
</gene>
<evidence type="ECO:0000313" key="10">
    <source>
        <dbReference type="Proteomes" id="UP000051845"/>
    </source>
</evidence>
<feature type="transmembrane region" description="Helical" evidence="7">
    <location>
        <begin position="12"/>
        <end position="32"/>
    </location>
</feature>
<feature type="transmembrane region" description="Helical" evidence="7">
    <location>
        <begin position="268"/>
        <end position="288"/>
    </location>
</feature>
<dbReference type="CDD" id="cd17321">
    <property type="entry name" value="MFS_MMR_MDR_like"/>
    <property type="match status" value="1"/>
</dbReference>
<accession>A0A0R2BIK0</accession>
<feature type="transmembrane region" description="Helical" evidence="7">
    <location>
        <begin position="404"/>
        <end position="421"/>
    </location>
</feature>
<evidence type="ECO:0000256" key="4">
    <source>
        <dbReference type="ARBA" id="ARBA00022692"/>
    </source>
</evidence>
<dbReference type="InterPro" id="IPR011701">
    <property type="entry name" value="MFS"/>
</dbReference>
<reference evidence="9 10" key="1">
    <citation type="journal article" date="2015" name="Genome Announc.">
        <title>Expanding the biotechnology potential of lactobacilli through comparative genomics of 213 strains and associated genera.</title>
        <authorList>
            <person name="Sun Z."/>
            <person name="Harris H.M."/>
            <person name="McCann A."/>
            <person name="Guo C."/>
            <person name="Argimon S."/>
            <person name="Zhang W."/>
            <person name="Yang X."/>
            <person name="Jeffery I.B."/>
            <person name="Cooney J.C."/>
            <person name="Kagawa T.F."/>
            <person name="Liu W."/>
            <person name="Song Y."/>
            <person name="Salvetti E."/>
            <person name="Wrobel A."/>
            <person name="Rasinkangas P."/>
            <person name="Parkhill J."/>
            <person name="Rea M.C."/>
            <person name="O'Sullivan O."/>
            <person name="Ritari J."/>
            <person name="Douillard F.P."/>
            <person name="Paul Ross R."/>
            <person name="Yang R."/>
            <person name="Briner A.E."/>
            <person name="Felis G.E."/>
            <person name="de Vos W.M."/>
            <person name="Barrangou R."/>
            <person name="Klaenhammer T.R."/>
            <person name="Caufield P.W."/>
            <person name="Cui Y."/>
            <person name="Zhang H."/>
            <person name="O'Toole P.W."/>
        </authorList>
    </citation>
    <scope>NUCLEOTIDE SEQUENCE [LARGE SCALE GENOMIC DNA]</scope>
    <source>
        <strain evidence="9 10">DSM 20515</strain>
    </source>
</reference>
<feature type="transmembrane region" description="Helical" evidence="7">
    <location>
        <begin position="168"/>
        <end position="188"/>
    </location>
</feature>
<dbReference type="PATRIC" id="fig|1423733.4.peg.2046"/>
<feature type="transmembrane region" description="Helical" evidence="7">
    <location>
        <begin position="235"/>
        <end position="256"/>
    </location>
</feature>
<feature type="transmembrane region" description="Helical" evidence="7">
    <location>
        <begin position="52"/>
        <end position="68"/>
    </location>
</feature>
<comment type="subcellular location">
    <subcellularLocation>
        <location evidence="1">Cell membrane</location>
        <topology evidence="1">Multi-pass membrane protein</topology>
    </subcellularLocation>
</comment>
<feature type="transmembrane region" description="Helical" evidence="7">
    <location>
        <begin position="110"/>
        <end position="130"/>
    </location>
</feature>
<feature type="transmembrane region" description="Helical" evidence="7">
    <location>
        <begin position="491"/>
        <end position="511"/>
    </location>
</feature>
<dbReference type="Proteomes" id="UP000051845">
    <property type="component" value="Unassembled WGS sequence"/>
</dbReference>
<evidence type="ECO:0000256" key="7">
    <source>
        <dbReference type="SAM" id="Phobius"/>
    </source>
</evidence>
<dbReference type="PROSITE" id="PS50850">
    <property type="entry name" value="MFS"/>
    <property type="match status" value="1"/>
</dbReference>
<keyword evidence="5 7" id="KW-1133">Transmembrane helix</keyword>
<keyword evidence="4 7" id="KW-0812">Transmembrane</keyword>
<feature type="transmembrane region" description="Helical" evidence="7">
    <location>
        <begin position="336"/>
        <end position="353"/>
    </location>
</feature>
<proteinExistence type="predicted"/>
<dbReference type="STRING" id="33960.TY91_10430"/>
<dbReference type="InterPro" id="IPR004638">
    <property type="entry name" value="EmrB-like"/>
</dbReference>
<dbReference type="PANTHER" id="PTHR42718:SF46">
    <property type="entry name" value="BLR6921 PROTEIN"/>
    <property type="match status" value="1"/>
</dbReference>
<dbReference type="EMBL" id="AYYR01000043">
    <property type="protein sequence ID" value="KRM75798.1"/>
    <property type="molecule type" value="Genomic_DNA"/>
</dbReference>
<dbReference type="GO" id="GO:0005886">
    <property type="term" value="C:plasma membrane"/>
    <property type="evidence" value="ECO:0007669"/>
    <property type="project" value="UniProtKB-SubCell"/>
</dbReference>
<feature type="transmembrane region" description="Helical" evidence="7">
    <location>
        <begin position="137"/>
        <end position="156"/>
    </location>
</feature>
<dbReference type="PRINTS" id="PR01036">
    <property type="entry name" value="TCRTETB"/>
</dbReference>
<dbReference type="NCBIfam" id="TIGR00711">
    <property type="entry name" value="efflux_EmrB"/>
    <property type="match status" value="1"/>
</dbReference>
<dbReference type="Pfam" id="PF07690">
    <property type="entry name" value="MFS_1"/>
    <property type="match status" value="1"/>
</dbReference>
<evidence type="ECO:0000256" key="5">
    <source>
        <dbReference type="ARBA" id="ARBA00022989"/>
    </source>
</evidence>
<dbReference type="PANTHER" id="PTHR42718">
    <property type="entry name" value="MAJOR FACILITATOR SUPERFAMILY MULTIDRUG TRANSPORTER MFSC"/>
    <property type="match status" value="1"/>
</dbReference>
<feature type="transmembrane region" description="Helical" evidence="7">
    <location>
        <begin position="308"/>
        <end position="329"/>
    </location>
</feature>
<protein>
    <submittedName>
        <fullName evidence="9">ChaT1 protein</fullName>
    </submittedName>
</protein>
<evidence type="ECO:0000256" key="3">
    <source>
        <dbReference type="ARBA" id="ARBA00022475"/>
    </source>
</evidence>